<dbReference type="Pfam" id="PF00076">
    <property type="entry name" value="RRM_1"/>
    <property type="match status" value="2"/>
</dbReference>
<comment type="subcellular location">
    <subcellularLocation>
        <location evidence="1">Nucleus</location>
    </subcellularLocation>
</comment>
<gene>
    <name evidence="10" type="ORF">Aud_009177</name>
    <name evidence="9" type="ORF">IFM53868_01068</name>
</gene>
<organism evidence="10 11">
    <name type="scientific">Aspergillus udagawae</name>
    <dbReference type="NCBI Taxonomy" id="91492"/>
    <lineage>
        <taxon>Eukaryota</taxon>
        <taxon>Fungi</taxon>
        <taxon>Dikarya</taxon>
        <taxon>Ascomycota</taxon>
        <taxon>Pezizomycotina</taxon>
        <taxon>Eurotiomycetes</taxon>
        <taxon>Eurotiomycetidae</taxon>
        <taxon>Eurotiales</taxon>
        <taxon>Aspergillaceae</taxon>
        <taxon>Aspergillus</taxon>
        <taxon>Aspergillus subgen. Fumigati</taxon>
    </lineage>
</organism>
<evidence type="ECO:0000313" key="11">
    <source>
        <dbReference type="Proteomes" id="UP000036893"/>
    </source>
</evidence>
<evidence type="ECO:0000313" key="10">
    <source>
        <dbReference type="EMBL" id="GIC92706.1"/>
    </source>
</evidence>
<dbReference type="InterPro" id="IPR012677">
    <property type="entry name" value="Nucleotide-bd_a/b_plait_sf"/>
</dbReference>
<keyword evidence="12" id="KW-1185">Reference proteome</keyword>
<reference evidence="9 12" key="2">
    <citation type="submission" date="2020-01" db="EMBL/GenBank/DDBJ databases">
        <title>Draft genome sequence of Aspergillus udagawae IFM 53868.</title>
        <authorList>
            <person name="Takahashi H."/>
            <person name="Yaguchi T."/>
        </authorList>
    </citation>
    <scope>NUCLEOTIDE SEQUENCE [LARGE SCALE GENOMIC DNA]</scope>
    <source>
        <strain evidence="9 12">IFM 53868</strain>
    </source>
</reference>
<dbReference type="Proteomes" id="UP000036893">
    <property type="component" value="Unassembled WGS sequence"/>
</dbReference>
<evidence type="ECO:0000256" key="4">
    <source>
        <dbReference type="ARBA" id="ARBA00023187"/>
    </source>
</evidence>
<dbReference type="EMBL" id="BBXM02000007">
    <property type="protein sequence ID" value="GIC92706.1"/>
    <property type="molecule type" value="Genomic_DNA"/>
</dbReference>
<evidence type="ECO:0000256" key="3">
    <source>
        <dbReference type="ARBA" id="ARBA00022884"/>
    </source>
</evidence>
<dbReference type="FunFam" id="3.30.70.330:FF:000843">
    <property type="entry name" value="Nucleic acid-binding protein"/>
    <property type="match status" value="1"/>
</dbReference>
<keyword evidence="5" id="KW-0539">Nucleus</keyword>
<dbReference type="GeneID" id="66996654"/>
<dbReference type="OrthoDB" id="6730379at2759"/>
<dbReference type="InterPro" id="IPR035979">
    <property type="entry name" value="RBD_domain_sf"/>
</dbReference>
<dbReference type="PANTHER" id="PTHR48028:SF4">
    <property type="entry name" value="SC35-LIKE SPLICING FACTOR"/>
    <property type="match status" value="1"/>
</dbReference>
<evidence type="ECO:0000313" key="12">
    <source>
        <dbReference type="Proteomes" id="UP000465266"/>
    </source>
</evidence>
<dbReference type="PROSITE" id="PS50102">
    <property type="entry name" value="RRM"/>
    <property type="match status" value="2"/>
</dbReference>
<name>A0A8E0R177_9EURO</name>
<evidence type="ECO:0000256" key="5">
    <source>
        <dbReference type="ARBA" id="ARBA00023242"/>
    </source>
</evidence>
<evidence type="ECO:0000259" key="8">
    <source>
        <dbReference type="PROSITE" id="PS50102"/>
    </source>
</evidence>
<dbReference type="PANTHER" id="PTHR48028">
    <property type="entry name" value="GLYCINE-RICH RNA-BINDING PROTEIN RZ1A"/>
    <property type="match status" value="1"/>
</dbReference>
<dbReference type="GO" id="GO:0006397">
    <property type="term" value="P:mRNA processing"/>
    <property type="evidence" value="ECO:0007669"/>
    <property type="project" value="UniProtKB-KW"/>
</dbReference>
<feature type="domain" description="RRM" evidence="8">
    <location>
        <begin position="125"/>
        <end position="202"/>
    </location>
</feature>
<comment type="caution">
    <text evidence="10">The sequence shown here is derived from an EMBL/GenBank/DDBJ whole genome shotgun (WGS) entry which is preliminary data.</text>
</comment>
<reference evidence="10" key="3">
    <citation type="submission" date="2021-01" db="EMBL/GenBank/DDBJ databases">
        <title>Pan-genome distribution and transcriptional activeness of fungal secondary metabolism genes in Aspergillus section Fumigati.</title>
        <authorList>
            <person name="Takahashi H."/>
            <person name="Umemura M."/>
            <person name="Ninomiya A."/>
            <person name="Kusuya Y."/>
            <person name="Urayama S."/>
            <person name="Shimizu M."/>
            <person name="Watanabe A."/>
            <person name="Kamei K."/>
            <person name="Yaguchi T."/>
            <person name="Hagiwara D."/>
        </authorList>
    </citation>
    <scope>NUCLEOTIDE SEQUENCE</scope>
    <source>
        <strain evidence="10">IFM 46973</strain>
    </source>
</reference>
<dbReference type="CDD" id="cd00590">
    <property type="entry name" value="RRM_SF"/>
    <property type="match status" value="1"/>
</dbReference>
<dbReference type="Gene3D" id="3.30.70.330">
    <property type="match status" value="2"/>
</dbReference>
<dbReference type="SMART" id="SM00360">
    <property type="entry name" value="RRM"/>
    <property type="match status" value="2"/>
</dbReference>
<keyword evidence="2" id="KW-0507">mRNA processing</keyword>
<dbReference type="GO" id="GO:1990904">
    <property type="term" value="C:ribonucleoprotein complex"/>
    <property type="evidence" value="ECO:0007669"/>
    <property type="project" value="UniProtKB-KW"/>
</dbReference>
<accession>A0A8E0R177</accession>
<dbReference type="GO" id="GO:0003723">
    <property type="term" value="F:RNA binding"/>
    <property type="evidence" value="ECO:0007669"/>
    <property type="project" value="UniProtKB-UniRule"/>
</dbReference>
<keyword evidence="3 6" id="KW-0694">RNA-binding</keyword>
<feature type="compositionally biased region" description="Polar residues" evidence="7">
    <location>
        <begin position="76"/>
        <end position="85"/>
    </location>
</feature>
<evidence type="ECO:0000313" key="9">
    <source>
        <dbReference type="EMBL" id="GFF73427.1"/>
    </source>
</evidence>
<dbReference type="InterPro" id="IPR000504">
    <property type="entry name" value="RRM_dom"/>
</dbReference>
<dbReference type="RefSeq" id="XP_043149972.1">
    <property type="nucleotide sequence ID" value="XM_043294037.1"/>
</dbReference>
<dbReference type="GO" id="GO:0008380">
    <property type="term" value="P:RNA splicing"/>
    <property type="evidence" value="ECO:0007669"/>
    <property type="project" value="UniProtKB-KW"/>
</dbReference>
<dbReference type="Proteomes" id="UP000465266">
    <property type="component" value="Unassembled WGS sequence"/>
</dbReference>
<feature type="region of interest" description="Disordered" evidence="7">
    <location>
        <begin position="76"/>
        <end position="119"/>
    </location>
</feature>
<dbReference type="EMBL" id="BLKG01000006">
    <property type="protein sequence ID" value="GFF73427.1"/>
    <property type="molecule type" value="Genomic_DNA"/>
</dbReference>
<dbReference type="SUPFAM" id="SSF54928">
    <property type="entry name" value="RNA-binding domain, RBD"/>
    <property type="match status" value="1"/>
</dbReference>
<evidence type="ECO:0000256" key="1">
    <source>
        <dbReference type="ARBA" id="ARBA00004123"/>
    </source>
</evidence>
<dbReference type="InterPro" id="IPR051106">
    <property type="entry name" value="RNA-bind/splicing_reg"/>
</dbReference>
<evidence type="ECO:0000256" key="6">
    <source>
        <dbReference type="PROSITE-ProRule" id="PRU00176"/>
    </source>
</evidence>
<reference evidence="10" key="1">
    <citation type="journal article" date="2015" name="Genome Announc.">
        <title>Draft Genome Sequence of the Pathogenic Filamentous Fungus Aspergillus udagawae Strain IFM 46973T.</title>
        <authorList>
            <person name="Kusuya Y."/>
            <person name="Takahashi-Nakaguchi A."/>
            <person name="Takahashi H."/>
            <person name="Yaguchi T."/>
        </authorList>
    </citation>
    <scope>NUCLEOTIDE SEQUENCE</scope>
    <source>
        <strain evidence="10">IFM 46973</strain>
    </source>
</reference>
<proteinExistence type="predicted"/>
<protein>
    <submittedName>
        <fullName evidence="9">31 kDa ribonucleoprotein, chloroplastic</fullName>
    </submittedName>
</protein>
<sequence length="306" mass="34453">MARDLTQSRDIIKSDKANFLLNAILHCFRRAASRLLALPVTAPALSARALAPRVPLPVLSPLKSQLALHTRWFSDNTASRDPTSSPEDENHDVSDISAESDVRDAQRLRSKKRSRIMAEPPAPKETVYVGNLFYDVTAEDLKNHMQKFGVVERVDLITDNRGMSRGFAYVHFDSIDAARRCVEAMHLQNYEGRRVSAQYASSGGGTRPLQPVSKTLYLGNLSFEMTDRDLNELFKDIDNVIDVRVSVDRRTGQPRGFAHAEFLDVESAQKAFEILSAKAPFGRRIRVDYSNTNRRGTRIEEVPDEH</sequence>
<feature type="domain" description="RRM" evidence="8">
    <location>
        <begin position="214"/>
        <end position="292"/>
    </location>
</feature>
<keyword evidence="9" id="KW-0687">Ribonucleoprotein</keyword>
<keyword evidence="4" id="KW-0508">mRNA splicing</keyword>
<dbReference type="GO" id="GO:0005634">
    <property type="term" value="C:nucleus"/>
    <property type="evidence" value="ECO:0007669"/>
    <property type="project" value="UniProtKB-SubCell"/>
</dbReference>
<evidence type="ECO:0000256" key="7">
    <source>
        <dbReference type="SAM" id="MobiDB-lite"/>
    </source>
</evidence>
<evidence type="ECO:0000256" key="2">
    <source>
        <dbReference type="ARBA" id="ARBA00022664"/>
    </source>
</evidence>
<dbReference type="AlphaFoldDB" id="A0A8E0R177"/>